<sequence>MAKSQRMVKTEVPGFLGQIKLTYKVKKNLQVRQATPYRKGLATDRTNRRLKKETLDRYPYPGGDPGSEPQFGQSSGYASYHHHHKANPPFCTPTSSLSKTAVCEMNNNQLSDASAEAGRFQHPVPIVYCPIYHRHVCSYTQDLYPSCNGATSASSSFPQVQSQLI</sequence>
<proteinExistence type="predicted"/>
<dbReference type="EMBL" id="JAHUTI010069473">
    <property type="protein sequence ID" value="MED6254449.1"/>
    <property type="molecule type" value="Genomic_DNA"/>
</dbReference>
<reference evidence="2 3" key="1">
    <citation type="submission" date="2021-07" db="EMBL/GenBank/DDBJ databases">
        <authorList>
            <person name="Palmer J.M."/>
        </authorList>
    </citation>
    <scope>NUCLEOTIDE SEQUENCE [LARGE SCALE GENOMIC DNA]</scope>
    <source>
        <strain evidence="2 3">AT_MEX2019</strain>
        <tissue evidence="2">Muscle</tissue>
    </source>
</reference>
<organism evidence="2 3">
    <name type="scientific">Ataeniobius toweri</name>
    <dbReference type="NCBI Taxonomy" id="208326"/>
    <lineage>
        <taxon>Eukaryota</taxon>
        <taxon>Metazoa</taxon>
        <taxon>Chordata</taxon>
        <taxon>Craniata</taxon>
        <taxon>Vertebrata</taxon>
        <taxon>Euteleostomi</taxon>
        <taxon>Actinopterygii</taxon>
        <taxon>Neopterygii</taxon>
        <taxon>Teleostei</taxon>
        <taxon>Neoteleostei</taxon>
        <taxon>Acanthomorphata</taxon>
        <taxon>Ovalentaria</taxon>
        <taxon>Atherinomorphae</taxon>
        <taxon>Cyprinodontiformes</taxon>
        <taxon>Goodeidae</taxon>
        <taxon>Ataeniobius</taxon>
    </lineage>
</organism>
<comment type="caution">
    <text evidence="2">The sequence shown here is derived from an EMBL/GenBank/DDBJ whole genome shotgun (WGS) entry which is preliminary data.</text>
</comment>
<accession>A0ABU7BVT6</accession>
<protein>
    <submittedName>
        <fullName evidence="2">Uncharacterized protein</fullName>
    </submittedName>
</protein>
<feature type="compositionally biased region" description="Basic and acidic residues" evidence="1">
    <location>
        <begin position="41"/>
        <end position="56"/>
    </location>
</feature>
<evidence type="ECO:0000256" key="1">
    <source>
        <dbReference type="SAM" id="MobiDB-lite"/>
    </source>
</evidence>
<name>A0ABU7BVT6_9TELE</name>
<dbReference type="Proteomes" id="UP001345963">
    <property type="component" value="Unassembled WGS sequence"/>
</dbReference>
<gene>
    <name evidence="2" type="ORF">ATANTOWER_026556</name>
</gene>
<evidence type="ECO:0000313" key="3">
    <source>
        <dbReference type="Proteomes" id="UP001345963"/>
    </source>
</evidence>
<evidence type="ECO:0000313" key="2">
    <source>
        <dbReference type="EMBL" id="MED6254449.1"/>
    </source>
</evidence>
<feature type="region of interest" description="Disordered" evidence="1">
    <location>
        <begin position="36"/>
        <end position="82"/>
    </location>
</feature>
<keyword evidence="3" id="KW-1185">Reference proteome</keyword>